<dbReference type="PANTHER" id="PTHR31293:SF12">
    <property type="entry name" value="RNI-LIKE SUPERFAMILY PROTEIN"/>
    <property type="match status" value="1"/>
</dbReference>
<organism evidence="2 3">
    <name type="scientific">Lithospermum erythrorhizon</name>
    <name type="common">Purple gromwell</name>
    <name type="synonym">Lithospermum officinale var. erythrorhizon</name>
    <dbReference type="NCBI Taxonomy" id="34254"/>
    <lineage>
        <taxon>Eukaryota</taxon>
        <taxon>Viridiplantae</taxon>
        <taxon>Streptophyta</taxon>
        <taxon>Embryophyta</taxon>
        <taxon>Tracheophyta</taxon>
        <taxon>Spermatophyta</taxon>
        <taxon>Magnoliopsida</taxon>
        <taxon>eudicotyledons</taxon>
        <taxon>Gunneridae</taxon>
        <taxon>Pentapetalae</taxon>
        <taxon>asterids</taxon>
        <taxon>lamiids</taxon>
        <taxon>Boraginales</taxon>
        <taxon>Boraginaceae</taxon>
        <taxon>Boraginoideae</taxon>
        <taxon>Lithospermeae</taxon>
        <taxon>Lithospermum</taxon>
    </lineage>
</organism>
<evidence type="ECO:0000259" key="1">
    <source>
        <dbReference type="Pfam" id="PF00646"/>
    </source>
</evidence>
<proteinExistence type="predicted"/>
<dbReference type="SUPFAM" id="SSF52047">
    <property type="entry name" value="RNI-like"/>
    <property type="match status" value="1"/>
</dbReference>
<dbReference type="EMBL" id="BAABME010021337">
    <property type="protein sequence ID" value="GAA0163025.1"/>
    <property type="molecule type" value="Genomic_DNA"/>
</dbReference>
<sequence length="192" mass="21580">MEKKKVSVCELKEADEVDDGIDRISALPDSVLCHILSYLPTKYAIATSILSTRGKNIFPSILNEVDIDFDDSLTMDIDFADFIFTCKTLEVLVLVGGWQLKSPPLVELPRLRMLQLANEPLVYNQSIPSSIWNGFVGLEELVLNSLMIHDLMLDLSLPKLRRLEIKECNNNYGSSFGIILDAPALKRYGFNT</sequence>
<dbReference type="InterPro" id="IPR032675">
    <property type="entry name" value="LRR_dom_sf"/>
</dbReference>
<dbReference type="InterPro" id="IPR001810">
    <property type="entry name" value="F-box_dom"/>
</dbReference>
<dbReference type="AlphaFoldDB" id="A0AAV3QK20"/>
<protein>
    <recommendedName>
        <fullName evidence="1">F-box domain-containing protein</fullName>
    </recommendedName>
</protein>
<dbReference type="Pfam" id="PF00646">
    <property type="entry name" value="F-box"/>
    <property type="match status" value="1"/>
</dbReference>
<evidence type="ECO:0000313" key="3">
    <source>
        <dbReference type="Proteomes" id="UP001454036"/>
    </source>
</evidence>
<dbReference type="Gene3D" id="3.80.10.10">
    <property type="entry name" value="Ribonuclease Inhibitor"/>
    <property type="match status" value="1"/>
</dbReference>
<name>A0AAV3QK20_LITER</name>
<dbReference type="Proteomes" id="UP001454036">
    <property type="component" value="Unassembled WGS sequence"/>
</dbReference>
<keyword evidence="3" id="KW-1185">Reference proteome</keyword>
<dbReference type="InterPro" id="IPR055294">
    <property type="entry name" value="FBL60-like"/>
</dbReference>
<dbReference type="PANTHER" id="PTHR31293">
    <property type="entry name" value="RNI-LIKE SUPERFAMILY PROTEIN"/>
    <property type="match status" value="1"/>
</dbReference>
<comment type="caution">
    <text evidence="2">The sequence shown here is derived from an EMBL/GenBank/DDBJ whole genome shotgun (WGS) entry which is preliminary data.</text>
</comment>
<accession>A0AAV3QK20</accession>
<evidence type="ECO:0000313" key="2">
    <source>
        <dbReference type="EMBL" id="GAA0163025.1"/>
    </source>
</evidence>
<reference evidence="2 3" key="1">
    <citation type="submission" date="2024-01" db="EMBL/GenBank/DDBJ databases">
        <title>The complete chloroplast genome sequence of Lithospermum erythrorhizon: insights into the phylogenetic relationship among Boraginaceae species and the maternal lineages of purple gromwells.</title>
        <authorList>
            <person name="Okada T."/>
            <person name="Watanabe K."/>
        </authorList>
    </citation>
    <scope>NUCLEOTIDE SEQUENCE [LARGE SCALE GENOMIC DNA]</scope>
</reference>
<dbReference type="InterPro" id="IPR036047">
    <property type="entry name" value="F-box-like_dom_sf"/>
</dbReference>
<dbReference type="CDD" id="cd22160">
    <property type="entry name" value="F-box_AtFBL13-like"/>
    <property type="match status" value="1"/>
</dbReference>
<gene>
    <name evidence="2" type="ORF">LIER_39511</name>
</gene>
<dbReference type="InterPro" id="IPR053781">
    <property type="entry name" value="F-box_AtFBL13-like"/>
</dbReference>
<dbReference type="SUPFAM" id="SSF81383">
    <property type="entry name" value="F-box domain"/>
    <property type="match status" value="1"/>
</dbReference>
<feature type="domain" description="F-box" evidence="1">
    <location>
        <begin position="24"/>
        <end position="53"/>
    </location>
</feature>